<evidence type="ECO:0000259" key="3">
    <source>
        <dbReference type="Pfam" id="PF03372"/>
    </source>
</evidence>
<keyword evidence="5" id="KW-1185">Reference proteome</keyword>
<dbReference type="Gene3D" id="3.60.10.10">
    <property type="entry name" value="Endonuclease/exonuclease/phosphatase"/>
    <property type="match status" value="1"/>
</dbReference>
<keyword evidence="2" id="KW-0812">Transmembrane</keyword>
<keyword evidence="4" id="KW-0255">Endonuclease</keyword>
<feature type="region of interest" description="Disordered" evidence="1">
    <location>
        <begin position="318"/>
        <end position="337"/>
    </location>
</feature>
<dbReference type="GO" id="GO:0004527">
    <property type="term" value="F:exonuclease activity"/>
    <property type="evidence" value="ECO:0007669"/>
    <property type="project" value="UniProtKB-KW"/>
</dbReference>
<gene>
    <name evidence="4" type="ORF">G3T37_04440</name>
</gene>
<sequence length="337" mass="34996">MIRRILAALVILVVAAALLVAVWPAPFGLEAAPVVAQVVALRGVDVAIALAGLLVFAIIALLSRRARGFAGVIAALLLVFCLASVAVLGSRGFVSVAAPAKRSGDITVLSWNTKGDAPGAAAIAETALAQHADVIALPESTLALGKAIALRMKAAGHPMWVYSRSFDYIAKSRSTTLLISAALGTYTAKATSPTTSVLPTVIATPDDGTGPTFIAVHAVSPIPREMRNWRNDLAWLSSTCTGGDLIMAGDFNSTLDQLNPLRSRDADDFGRCTDAARVVHTAGVGTWPTTLPPLLGAPIDHVLYGSAWRASSGHVITTEDGSGSDHRPIVMTLSPAR</sequence>
<dbReference type="EMBL" id="JAAGWZ010000001">
    <property type="protein sequence ID" value="NEM90598.1"/>
    <property type="molecule type" value="Genomic_DNA"/>
</dbReference>
<keyword evidence="2" id="KW-0472">Membrane</keyword>
<organism evidence="4 5">
    <name type="scientific">Galbitalea soli</name>
    <dbReference type="NCBI Taxonomy" id="1268042"/>
    <lineage>
        <taxon>Bacteria</taxon>
        <taxon>Bacillati</taxon>
        <taxon>Actinomycetota</taxon>
        <taxon>Actinomycetes</taxon>
        <taxon>Micrococcales</taxon>
        <taxon>Microbacteriaceae</taxon>
        <taxon>Galbitalea</taxon>
    </lineage>
</organism>
<evidence type="ECO:0000313" key="4">
    <source>
        <dbReference type="EMBL" id="NEM90598.1"/>
    </source>
</evidence>
<reference evidence="4 5" key="1">
    <citation type="journal article" date="2014" name="Int. J. Syst. Evol. Microbiol.">
        <title>Description of Galbitalea soli gen. nov., sp. nov., and Frondihabitans sucicola sp. nov.</title>
        <authorList>
            <person name="Kim S.J."/>
            <person name="Lim J.M."/>
            <person name="Ahn J.H."/>
            <person name="Weon H.Y."/>
            <person name="Hamada M."/>
            <person name="Suzuki K."/>
            <person name="Ahn T.Y."/>
            <person name="Kwon S.W."/>
        </authorList>
    </citation>
    <scope>NUCLEOTIDE SEQUENCE [LARGE SCALE GENOMIC DNA]</scope>
    <source>
        <strain evidence="4 5">NBRC 108727</strain>
    </source>
</reference>
<keyword evidence="4" id="KW-0269">Exonuclease</keyword>
<dbReference type="SUPFAM" id="SSF56219">
    <property type="entry name" value="DNase I-like"/>
    <property type="match status" value="1"/>
</dbReference>
<feature type="domain" description="Endonuclease/exonuclease/phosphatase" evidence="3">
    <location>
        <begin position="109"/>
        <end position="326"/>
    </location>
</feature>
<protein>
    <submittedName>
        <fullName evidence="4">Endonuclease/exonuclease/phosphatase family protein</fullName>
    </submittedName>
</protein>
<dbReference type="AlphaFoldDB" id="A0A7C9TPG7"/>
<dbReference type="InterPro" id="IPR005135">
    <property type="entry name" value="Endo/exonuclease/phosphatase"/>
</dbReference>
<dbReference type="RefSeq" id="WP_163472231.1">
    <property type="nucleotide sequence ID" value="NZ_JAAGWZ010000001.1"/>
</dbReference>
<dbReference type="Pfam" id="PF03372">
    <property type="entry name" value="Exo_endo_phos"/>
    <property type="match status" value="1"/>
</dbReference>
<comment type="caution">
    <text evidence="4">The sequence shown here is derived from an EMBL/GenBank/DDBJ whole genome shotgun (WGS) entry which is preliminary data.</text>
</comment>
<feature type="transmembrane region" description="Helical" evidence="2">
    <location>
        <begin position="69"/>
        <end position="89"/>
    </location>
</feature>
<dbReference type="GO" id="GO:0004519">
    <property type="term" value="F:endonuclease activity"/>
    <property type="evidence" value="ECO:0007669"/>
    <property type="project" value="UniProtKB-KW"/>
</dbReference>
<name>A0A7C9TPG7_9MICO</name>
<evidence type="ECO:0000256" key="1">
    <source>
        <dbReference type="SAM" id="MobiDB-lite"/>
    </source>
</evidence>
<feature type="transmembrane region" description="Helical" evidence="2">
    <location>
        <begin position="41"/>
        <end position="62"/>
    </location>
</feature>
<dbReference type="InterPro" id="IPR036691">
    <property type="entry name" value="Endo/exonu/phosph_ase_sf"/>
</dbReference>
<keyword evidence="4" id="KW-0378">Hydrolase</keyword>
<keyword evidence="4" id="KW-0540">Nuclease</keyword>
<accession>A0A7C9TPG7</accession>
<dbReference type="Proteomes" id="UP000479756">
    <property type="component" value="Unassembled WGS sequence"/>
</dbReference>
<proteinExistence type="predicted"/>
<evidence type="ECO:0000313" key="5">
    <source>
        <dbReference type="Proteomes" id="UP000479756"/>
    </source>
</evidence>
<keyword evidence="2" id="KW-1133">Transmembrane helix</keyword>
<evidence type="ECO:0000256" key="2">
    <source>
        <dbReference type="SAM" id="Phobius"/>
    </source>
</evidence>